<dbReference type="AlphaFoldDB" id="A0A1Q3BXB8"/>
<evidence type="ECO:0000313" key="2">
    <source>
        <dbReference type="EMBL" id="GAV72664.1"/>
    </source>
</evidence>
<dbReference type="EMBL" id="BDDD01001032">
    <property type="protein sequence ID" value="GAV72664.1"/>
    <property type="molecule type" value="Genomic_DNA"/>
</dbReference>
<dbReference type="Proteomes" id="UP000187406">
    <property type="component" value="Unassembled WGS sequence"/>
</dbReference>
<evidence type="ECO:0000313" key="3">
    <source>
        <dbReference type="Proteomes" id="UP000187406"/>
    </source>
</evidence>
<comment type="caution">
    <text evidence="2">The sequence shown here is derived from an EMBL/GenBank/DDBJ whole genome shotgun (WGS) entry which is preliminary data.</text>
</comment>
<dbReference type="InParanoid" id="A0A1Q3BXB8"/>
<sequence length="122" mass="13673">MWKLSGELDLLDLGHGYFVAKFDSPYDCSDVLIGGPWLIFGHCLLVQPWRPYFKPSIAPLSSLALWVRLPELLLEFYDESLLFAIGGLIGKPLRLDKNTALATKTGYARLCVEVDLTKTLIC</sequence>
<name>A0A1Q3BXB8_CEPFO</name>
<accession>A0A1Q3BXB8</accession>
<proteinExistence type="predicted"/>
<dbReference type="PANTHER" id="PTHR31286:SF99">
    <property type="entry name" value="DUF4283 DOMAIN-CONTAINING PROTEIN"/>
    <property type="match status" value="1"/>
</dbReference>
<gene>
    <name evidence="2" type="ORF">CFOL_v3_16152</name>
</gene>
<protein>
    <submittedName>
        <fullName evidence="2">DUF4283 domain-containing protein</fullName>
    </submittedName>
</protein>
<dbReference type="InterPro" id="IPR025558">
    <property type="entry name" value="DUF4283"/>
</dbReference>
<dbReference type="PANTHER" id="PTHR31286">
    <property type="entry name" value="GLYCINE-RICH CELL WALL STRUCTURAL PROTEIN 1.8-LIKE"/>
    <property type="match status" value="1"/>
</dbReference>
<dbReference type="InterPro" id="IPR040256">
    <property type="entry name" value="At4g02000-like"/>
</dbReference>
<dbReference type="Pfam" id="PF14111">
    <property type="entry name" value="DUF4283"/>
    <property type="match status" value="1"/>
</dbReference>
<feature type="domain" description="DUF4283" evidence="1">
    <location>
        <begin position="1"/>
        <end position="56"/>
    </location>
</feature>
<evidence type="ECO:0000259" key="1">
    <source>
        <dbReference type="Pfam" id="PF14111"/>
    </source>
</evidence>
<organism evidence="2 3">
    <name type="scientific">Cephalotus follicularis</name>
    <name type="common">Albany pitcher plant</name>
    <dbReference type="NCBI Taxonomy" id="3775"/>
    <lineage>
        <taxon>Eukaryota</taxon>
        <taxon>Viridiplantae</taxon>
        <taxon>Streptophyta</taxon>
        <taxon>Embryophyta</taxon>
        <taxon>Tracheophyta</taxon>
        <taxon>Spermatophyta</taxon>
        <taxon>Magnoliopsida</taxon>
        <taxon>eudicotyledons</taxon>
        <taxon>Gunneridae</taxon>
        <taxon>Pentapetalae</taxon>
        <taxon>rosids</taxon>
        <taxon>fabids</taxon>
        <taxon>Oxalidales</taxon>
        <taxon>Cephalotaceae</taxon>
        <taxon>Cephalotus</taxon>
    </lineage>
</organism>
<keyword evidence="3" id="KW-1185">Reference proteome</keyword>
<dbReference type="OrthoDB" id="1096772at2759"/>
<reference evidence="3" key="1">
    <citation type="submission" date="2016-04" db="EMBL/GenBank/DDBJ databases">
        <title>Cephalotus genome sequencing.</title>
        <authorList>
            <person name="Fukushima K."/>
            <person name="Hasebe M."/>
            <person name="Fang X."/>
        </authorList>
    </citation>
    <scope>NUCLEOTIDE SEQUENCE [LARGE SCALE GENOMIC DNA]</scope>
    <source>
        <strain evidence="3">cv. St1</strain>
    </source>
</reference>